<dbReference type="InterPro" id="IPR018163">
    <property type="entry name" value="Thr/Ala-tRNA-synth_IIc_edit"/>
</dbReference>
<keyword evidence="5" id="KW-1185">Reference proteome</keyword>
<evidence type="ECO:0000313" key="5">
    <source>
        <dbReference type="Proteomes" id="UP001321492"/>
    </source>
</evidence>
<proteinExistence type="predicted"/>
<sequence>MRIIEIVGLDRQACGGTHLGSTGQARPVRILKIDNKGQRNRRIRVDLVERR</sequence>
<organism evidence="4 5">
    <name type="scientific">Chelatococcus albus</name>
    <dbReference type="NCBI Taxonomy" id="3047466"/>
    <lineage>
        <taxon>Bacteria</taxon>
        <taxon>Pseudomonadati</taxon>
        <taxon>Pseudomonadota</taxon>
        <taxon>Alphaproteobacteria</taxon>
        <taxon>Hyphomicrobiales</taxon>
        <taxon>Chelatococcaceae</taxon>
        <taxon>Chelatococcus</taxon>
    </lineage>
</organism>
<comment type="caution">
    <text evidence="4">The sequence shown here is derived from an EMBL/GenBank/DDBJ whole genome shotgun (WGS) entry which is preliminary data.</text>
</comment>
<protein>
    <recommendedName>
        <fullName evidence="3">Threonyl/alanyl tRNA synthetase SAD domain-containing protein</fullName>
    </recommendedName>
</protein>
<dbReference type="RefSeq" id="WP_283740398.1">
    <property type="nucleotide sequence ID" value="NZ_JASJEV010000005.1"/>
</dbReference>
<keyword evidence="1" id="KW-0479">Metal-binding</keyword>
<dbReference type="Gene3D" id="3.30.980.10">
    <property type="entry name" value="Threonyl-trna Synthetase, Chain A, domain 2"/>
    <property type="match status" value="1"/>
</dbReference>
<keyword evidence="2" id="KW-0862">Zinc</keyword>
<name>A0ABT7AGA5_9HYPH</name>
<accession>A0ABT7AGA5</accession>
<dbReference type="SUPFAM" id="SSF55186">
    <property type="entry name" value="ThrRS/AlaRS common domain"/>
    <property type="match status" value="1"/>
</dbReference>
<evidence type="ECO:0000313" key="4">
    <source>
        <dbReference type="EMBL" id="MDJ1158398.1"/>
    </source>
</evidence>
<evidence type="ECO:0000256" key="2">
    <source>
        <dbReference type="ARBA" id="ARBA00022833"/>
    </source>
</evidence>
<dbReference type="SMART" id="SM00863">
    <property type="entry name" value="tRNA_SAD"/>
    <property type="match status" value="1"/>
</dbReference>
<dbReference type="EMBL" id="JASJEV010000005">
    <property type="protein sequence ID" value="MDJ1158398.1"/>
    <property type="molecule type" value="Genomic_DNA"/>
</dbReference>
<feature type="domain" description="Threonyl/alanyl tRNA synthetase SAD" evidence="3">
    <location>
        <begin position="1"/>
        <end position="44"/>
    </location>
</feature>
<evidence type="ECO:0000259" key="3">
    <source>
        <dbReference type="SMART" id="SM00863"/>
    </source>
</evidence>
<dbReference type="Proteomes" id="UP001321492">
    <property type="component" value="Unassembled WGS sequence"/>
</dbReference>
<dbReference type="InterPro" id="IPR012947">
    <property type="entry name" value="tRNA_SAD"/>
</dbReference>
<reference evidence="4 5" key="1">
    <citation type="submission" date="2023-05" db="EMBL/GenBank/DDBJ databases">
        <title>Chelatococcus sp. nov., a moderately thermophilic bacterium isolated from hot spring microbial mat.</title>
        <authorList>
            <person name="Hu C.-J."/>
            <person name="Li W.-J."/>
        </authorList>
    </citation>
    <scope>NUCLEOTIDE SEQUENCE [LARGE SCALE GENOMIC DNA]</scope>
    <source>
        <strain evidence="4 5">SYSU G07232</strain>
    </source>
</reference>
<evidence type="ECO:0000256" key="1">
    <source>
        <dbReference type="ARBA" id="ARBA00022723"/>
    </source>
</evidence>
<gene>
    <name evidence="4" type="ORF">QNA08_09150</name>
</gene>
<dbReference type="Pfam" id="PF07973">
    <property type="entry name" value="tRNA_SAD"/>
    <property type="match status" value="1"/>
</dbReference>